<evidence type="ECO:0000259" key="1">
    <source>
        <dbReference type="Pfam" id="PF08928"/>
    </source>
</evidence>
<gene>
    <name evidence="3" type="ORF">NNL38_08835</name>
</gene>
<reference evidence="3" key="1">
    <citation type="submission" date="2022-07" db="EMBL/GenBank/DDBJ databases">
        <title>Genome sequencing of Photobacterium atrarenae GJH2-4.</title>
        <authorList>
            <person name="Park S.-J."/>
        </authorList>
    </citation>
    <scope>NUCLEOTIDE SEQUENCE</scope>
    <source>
        <strain evidence="3">GJH2-4</strain>
    </source>
</reference>
<dbReference type="SUPFAM" id="SSF140731">
    <property type="entry name" value="PA2201 C-terminal domain-like"/>
    <property type="match status" value="1"/>
</dbReference>
<dbReference type="InterPro" id="IPR015025">
    <property type="entry name" value="PoNi_C"/>
</dbReference>
<dbReference type="Proteomes" id="UP001057998">
    <property type="component" value="Chromosome 1"/>
</dbReference>
<dbReference type="InterPro" id="IPR015024">
    <property type="entry name" value="PoNi_N"/>
</dbReference>
<dbReference type="Pfam" id="PF08928">
    <property type="entry name" value="PoNi_N"/>
    <property type="match status" value="1"/>
</dbReference>
<evidence type="ECO:0000313" key="4">
    <source>
        <dbReference type="Proteomes" id="UP001057998"/>
    </source>
</evidence>
<protein>
    <submittedName>
        <fullName evidence="3">PoNi-like cognate immunity protein</fullName>
    </submittedName>
</protein>
<organism evidence="3 4">
    <name type="scientific">Photobacterium atrarenae</name>
    <dbReference type="NCBI Taxonomy" id="865757"/>
    <lineage>
        <taxon>Bacteria</taxon>
        <taxon>Pseudomonadati</taxon>
        <taxon>Pseudomonadota</taxon>
        <taxon>Gammaproteobacteria</taxon>
        <taxon>Vibrionales</taxon>
        <taxon>Vibrionaceae</taxon>
        <taxon>Photobacterium</taxon>
    </lineage>
</organism>
<sequence length="250" mass="29759">MVIRDTLKDKAYFDESVEFRLEWIDDRRNGLKSKEKLPPYRKMLHAFRIVNNLLELMHARYSRGDDIAAMREDLCLTLEYREWQKHYADALSEDEQSKRVGREELREDYMEQFLKWFAFAYCVGMGDSYYRKMLDLTGNKGLDILFDSIAVKLGDTERPIGGKLLYPKRFKPLYQVIDAEPAQRPELMKAYLDAWYDLIGRPDYHLMDTDAYDGYWCWEAALVVKLYDIDDSSFSDHPYYPVDLVHYKES</sequence>
<dbReference type="RefSeq" id="WP_255387693.1">
    <property type="nucleotide sequence ID" value="NZ_CP101508.1"/>
</dbReference>
<name>A0ABY5GBD1_9GAMM</name>
<evidence type="ECO:0000259" key="2">
    <source>
        <dbReference type="Pfam" id="PF08929"/>
    </source>
</evidence>
<accession>A0ABY5GBD1</accession>
<dbReference type="Gene3D" id="1.10.3920.10">
    <property type="entry name" value="PA2201 C-terminal domain-like"/>
    <property type="match status" value="1"/>
</dbReference>
<dbReference type="Pfam" id="PF08929">
    <property type="entry name" value="PoNi_C"/>
    <property type="match status" value="1"/>
</dbReference>
<proteinExistence type="predicted"/>
<feature type="domain" description="PoNi N-terminal" evidence="1">
    <location>
        <begin position="4"/>
        <end position="101"/>
    </location>
</feature>
<dbReference type="EMBL" id="CP101508">
    <property type="protein sequence ID" value="UTV26482.1"/>
    <property type="molecule type" value="Genomic_DNA"/>
</dbReference>
<evidence type="ECO:0000313" key="3">
    <source>
        <dbReference type="EMBL" id="UTV26482.1"/>
    </source>
</evidence>
<dbReference type="InterPro" id="IPR028983">
    <property type="entry name" value="PA2201-like_C"/>
</dbReference>
<feature type="domain" description="PoNi C-terminal" evidence="2">
    <location>
        <begin position="143"/>
        <end position="244"/>
    </location>
</feature>
<keyword evidence="4" id="KW-1185">Reference proteome</keyword>